<evidence type="ECO:0000313" key="2">
    <source>
        <dbReference type="EMBL" id="BDC98601.1"/>
    </source>
</evidence>
<protein>
    <recommendedName>
        <fullName evidence="1">Glycosyl transferase family 1 domain-containing protein</fullName>
    </recommendedName>
</protein>
<proteinExistence type="predicted"/>
<dbReference type="Gene3D" id="3.40.50.2000">
    <property type="entry name" value="Glycogen Phosphorylase B"/>
    <property type="match status" value="2"/>
</dbReference>
<dbReference type="CDD" id="cd03801">
    <property type="entry name" value="GT4_PimA-like"/>
    <property type="match status" value="1"/>
</dbReference>
<gene>
    <name evidence="2" type="ORF">PEPS_08820</name>
</gene>
<name>A0ABN6LBA3_9BACT</name>
<dbReference type="PANTHER" id="PTHR45947">
    <property type="entry name" value="SULFOQUINOVOSYL TRANSFERASE SQD2"/>
    <property type="match status" value="1"/>
</dbReference>
<dbReference type="Pfam" id="PF00534">
    <property type="entry name" value="Glycos_transf_1"/>
    <property type="match status" value="1"/>
</dbReference>
<evidence type="ECO:0000259" key="1">
    <source>
        <dbReference type="Pfam" id="PF00534"/>
    </source>
</evidence>
<dbReference type="RefSeq" id="WP_338397760.1">
    <property type="nucleotide sequence ID" value="NZ_AP025292.1"/>
</dbReference>
<organism evidence="2 3">
    <name type="scientific">Persicobacter psychrovividus</name>
    <dbReference type="NCBI Taxonomy" id="387638"/>
    <lineage>
        <taxon>Bacteria</taxon>
        <taxon>Pseudomonadati</taxon>
        <taxon>Bacteroidota</taxon>
        <taxon>Cytophagia</taxon>
        <taxon>Cytophagales</taxon>
        <taxon>Persicobacteraceae</taxon>
        <taxon>Persicobacter</taxon>
    </lineage>
</organism>
<reference evidence="2 3" key="1">
    <citation type="submission" date="2021-12" db="EMBL/GenBank/DDBJ databases">
        <title>Genome sequencing of bacteria with rrn-lacking chromosome and rrn-plasmid.</title>
        <authorList>
            <person name="Anda M."/>
            <person name="Iwasaki W."/>
        </authorList>
    </citation>
    <scope>NUCLEOTIDE SEQUENCE [LARGE SCALE GENOMIC DNA]</scope>
    <source>
        <strain evidence="2 3">NBRC 101262</strain>
    </source>
</reference>
<dbReference type="SUPFAM" id="SSF53756">
    <property type="entry name" value="UDP-Glycosyltransferase/glycogen phosphorylase"/>
    <property type="match status" value="1"/>
</dbReference>
<keyword evidence="3" id="KW-1185">Reference proteome</keyword>
<evidence type="ECO:0000313" key="3">
    <source>
        <dbReference type="Proteomes" id="UP001354989"/>
    </source>
</evidence>
<sequence>MRVLFCAYDRAGHVTTGPNAWLQRLIPDLLSCGLDIITHFFYNDAENECPTVGYFKENNIPYVSSSIGCFPYTEDQVRELLGVISRNDISVVVANLVIPAFYTAKYLKRFNIPVIPVLHSDEPHTRGVITQFINNVQGNINCSVSVSELINSYVNITNKSKHKVIPCGTPESNIKAKVFQNELKIIYAGRIEVEQKQILYLADAFIECSTCCEKTSFSIYGNGRYQDELKALLATSCDHKVVYKGAVSPSEIQNVMSQHHVFTLMSDYEGMPVALMEAMACGVVPVCLAENSGVNEIIIDGFNGLIVKDRGRDYRAKLRLLLEDPELWSRLSNNAIKTIEERYSSKVTHQKWVDLLNSYRQNEVEKISTPKTIELDGPPLLYSDIRKPSIFIQVKHKWSRYWLQIRLAIRPRARLREVLKIFIK</sequence>
<dbReference type="InterPro" id="IPR001296">
    <property type="entry name" value="Glyco_trans_1"/>
</dbReference>
<feature type="domain" description="Glycosyl transferase family 1" evidence="1">
    <location>
        <begin position="177"/>
        <end position="337"/>
    </location>
</feature>
<accession>A0ABN6LBA3</accession>
<dbReference type="EMBL" id="AP025292">
    <property type="protein sequence ID" value="BDC98601.1"/>
    <property type="molecule type" value="Genomic_DNA"/>
</dbReference>
<dbReference type="Proteomes" id="UP001354989">
    <property type="component" value="Chromosome"/>
</dbReference>
<dbReference type="InterPro" id="IPR050194">
    <property type="entry name" value="Glycosyltransferase_grp1"/>
</dbReference>
<dbReference type="PANTHER" id="PTHR45947:SF3">
    <property type="entry name" value="SULFOQUINOVOSYL TRANSFERASE SQD2"/>
    <property type="match status" value="1"/>
</dbReference>